<keyword evidence="7 17" id="KW-0732">Signal</keyword>
<evidence type="ECO:0000256" key="8">
    <source>
        <dbReference type="ARBA" id="ARBA00023004"/>
    </source>
</evidence>
<keyword evidence="8" id="KW-0408">Iron</keyword>
<dbReference type="InterPro" id="IPR012910">
    <property type="entry name" value="Plug_dom"/>
</dbReference>
<dbReference type="GO" id="GO:0015891">
    <property type="term" value="P:siderophore transport"/>
    <property type="evidence" value="ECO:0007669"/>
    <property type="project" value="InterPro"/>
</dbReference>
<evidence type="ECO:0000256" key="3">
    <source>
        <dbReference type="ARBA" id="ARBA00022448"/>
    </source>
</evidence>
<dbReference type="AlphaFoldDB" id="A0A1H3Q9F8"/>
<evidence type="ECO:0000256" key="13">
    <source>
        <dbReference type="ARBA" id="ARBA00023237"/>
    </source>
</evidence>
<keyword evidence="5" id="KW-0410">Iron transport</keyword>
<dbReference type="InterPro" id="IPR010917">
    <property type="entry name" value="TonB_rcpt_CS"/>
</dbReference>
<evidence type="ECO:0000256" key="7">
    <source>
        <dbReference type="ARBA" id="ARBA00022729"/>
    </source>
</evidence>
<dbReference type="PANTHER" id="PTHR32552:SF74">
    <property type="entry name" value="HYDROXAMATE SIDEROPHORE RECEPTOR FHUE"/>
    <property type="match status" value="1"/>
</dbReference>
<evidence type="ECO:0000256" key="17">
    <source>
        <dbReference type="SAM" id="SignalP"/>
    </source>
</evidence>
<feature type="chain" id="PRO_5010370853" evidence="17">
    <location>
        <begin position="39"/>
        <end position="828"/>
    </location>
</feature>
<evidence type="ECO:0000256" key="10">
    <source>
        <dbReference type="ARBA" id="ARBA00023077"/>
    </source>
</evidence>
<evidence type="ECO:0000256" key="12">
    <source>
        <dbReference type="ARBA" id="ARBA00023170"/>
    </source>
</evidence>
<evidence type="ECO:0000256" key="1">
    <source>
        <dbReference type="ARBA" id="ARBA00004571"/>
    </source>
</evidence>
<dbReference type="PROSITE" id="PS52016">
    <property type="entry name" value="TONB_DEPENDENT_REC_3"/>
    <property type="match status" value="1"/>
</dbReference>
<feature type="short sequence motif" description="TonB C-terminal box" evidence="15">
    <location>
        <begin position="811"/>
        <end position="828"/>
    </location>
</feature>
<evidence type="ECO:0000256" key="4">
    <source>
        <dbReference type="ARBA" id="ARBA00022452"/>
    </source>
</evidence>
<evidence type="ECO:0000313" key="19">
    <source>
        <dbReference type="EMBL" id="SDZ09655.1"/>
    </source>
</evidence>
<dbReference type="GeneID" id="94694776"/>
<dbReference type="FunFam" id="2.170.130.10:FF:000010">
    <property type="entry name" value="Ferripyoverdine receptor"/>
    <property type="match status" value="1"/>
</dbReference>
<dbReference type="Proteomes" id="UP000183417">
    <property type="component" value="Unassembled WGS sequence"/>
</dbReference>
<dbReference type="InterPro" id="IPR037066">
    <property type="entry name" value="Plug_dom_sf"/>
</dbReference>
<dbReference type="GO" id="GO:0009279">
    <property type="term" value="C:cell outer membrane"/>
    <property type="evidence" value="ECO:0007669"/>
    <property type="project" value="UniProtKB-SubCell"/>
</dbReference>
<evidence type="ECO:0000256" key="5">
    <source>
        <dbReference type="ARBA" id="ARBA00022496"/>
    </source>
</evidence>
<evidence type="ECO:0000256" key="14">
    <source>
        <dbReference type="PROSITE-ProRule" id="PRU01360"/>
    </source>
</evidence>
<gene>
    <name evidence="19" type="ORF">SAMN05421547_11216</name>
</gene>
<keyword evidence="11 14" id="KW-0472">Membrane</keyword>
<dbReference type="CDD" id="cd01347">
    <property type="entry name" value="ligand_gated_channel"/>
    <property type="match status" value="1"/>
</dbReference>
<keyword evidence="13 14" id="KW-0998">Cell outer membrane</keyword>
<evidence type="ECO:0000256" key="9">
    <source>
        <dbReference type="ARBA" id="ARBA00023065"/>
    </source>
</evidence>
<dbReference type="InterPro" id="IPR039426">
    <property type="entry name" value="TonB-dep_rcpt-like"/>
</dbReference>
<dbReference type="GO" id="GO:0015344">
    <property type="term" value="F:siderophore uptake transmembrane transporter activity"/>
    <property type="evidence" value="ECO:0007669"/>
    <property type="project" value="TreeGrafter"/>
</dbReference>
<dbReference type="Pfam" id="PF00593">
    <property type="entry name" value="TonB_dep_Rec_b-barrel"/>
    <property type="match status" value="1"/>
</dbReference>
<evidence type="ECO:0000256" key="11">
    <source>
        <dbReference type="ARBA" id="ARBA00023136"/>
    </source>
</evidence>
<evidence type="ECO:0000256" key="15">
    <source>
        <dbReference type="PROSITE-ProRule" id="PRU10144"/>
    </source>
</evidence>
<keyword evidence="4 14" id="KW-1134">Transmembrane beta strand</keyword>
<keyword evidence="9" id="KW-0406">Ion transport</keyword>
<dbReference type="SMART" id="SM00965">
    <property type="entry name" value="STN"/>
    <property type="match status" value="1"/>
</dbReference>
<sequence length="828" mass="90092">MSSFPSKPSRLACSLARHHAVAAGIALLALQLSPAALAQAAQATATAASTDFHIPAQPLDQALAQLARQAGLQLLAAPELVQVRRAPAVEGRLSTAAAVARLLRGSGLKGHVSEGTLVVEKPAGTVALPEVTVSAVGETTTTEGSGSYTTGLMSTSTKLPLSIRETPQSLTVVTRQKMDDQGMLSIDDVANSATGITINRWSDDRARYFSRGFVIGSFLQDGVPVSYETDTSTYDTMAMYDHVEVVRGPTGLMTGVGDPSGTINFVRKRAPRTTQRSVTLRGGSWNQAVGEVDVGGALNEDGSARGRVVASAQSRDHFIDGYSSRRQLLYGTAEFDLGRDTTLSVGGSYVNEDNPGSQWMGVPMGFDGSFLDIARSRRFSPSWSKWDKKEVSLFADLEHRFDNGWKARLAARALQAQSALDGAYLVSGGQDEQGRTRYDVAGGLYDYDKRQLSLDASAQGPVRLFGREHDLAFGLSRRTIRWSDQGYSYLSPTGEWLIANGVDPYTWNPDSLDRSGLLAEDLWTRRQKTTLTSAYATGRFLLAEPLNLIAGARLDWYDFTNVQRQGSWSREREFSEKAHATPYAALTYDINKTYSAYASYTSIFRPQDFLDVSGSMLAPVEGRNFELGLKGSYLDERVNLAVAVFNTTQDNLPQAIADINSCTVKTNCYRSVGKVRSKGLDVDISGEILPRLNAGLGYTFTQAEIASDSTEGAKGAPYASYTPRHQLKLSAMYHLGGELGAWRVGGGLRYQSRTTSESLTSAEGYAIRQSAHAVADLVIGYRVNRQLDLQMNVSNLFDRRYFETLGTNNGGNYFGVPRRLLLTAKYQF</sequence>
<dbReference type="InterPro" id="IPR011662">
    <property type="entry name" value="Secretin/TonB_short_N"/>
</dbReference>
<proteinExistence type="inferred from homology"/>
<dbReference type="Gene3D" id="3.55.50.30">
    <property type="match status" value="1"/>
</dbReference>
<name>A0A1H3Q9F8_9BURK</name>
<evidence type="ECO:0000256" key="6">
    <source>
        <dbReference type="ARBA" id="ARBA00022692"/>
    </source>
</evidence>
<dbReference type="PROSITE" id="PS01156">
    <property type="entry name" value="TONB_DEPENDENT_REC_2"/>
    <property type="match status" value="1"/>
</dbReference>
<keyword evidence="12 19" id="KW-0675">Receptor</keyword>
<dbReference type="InterPro" id="IPR010105">
    <property type="entry name" value="TonB_sidphr_rcpt"/>
</dbReference>
<accession>A0A1H3Q9F8</accession>
<keyword evidence="3 14" id="KW-0813">Transport</keyword>
<dbReference type="InterPro" id="IPR036942">
    <property type="entry name" value="Beta-barrel_TonB_sf"/>
</dbReference>
<feature type="domain" description="Secretin/TonB short N-terminal" evidence="18">
    <location>
        <begin position="72"/>
        <end position="122"/>
    </location>
</feature>
<organism evidence="19 20">
    <name type="scientific">Delftia lacustris</name>
    <dbReference type="NCBI Taxonomy" id="558537"/>
    <lineage>
        <taxon>Bacteria</taxon>
        <taxon>Pseudomonadati</taxon>
        <taxon>Pseudomonadota</taxon>
        <taxon>Betaproteobacteria</taxon>
        <taxon>Burkholderiales</taxon>
        <taxon>Comamonadaceae</taxon>
        <taxon>Delftia</taxon>
    </lineage>
</organism>
<evidence type="ECO:0000259" key="18">
    <source>
        <dbReference type="SMART" id="SM00965"/>
    </source>
</evidence>
<dbReference type="EMBL" id="FNPE01000012">
    <property type="protein sequence ID" value="SDZ09655.1"/>
    <property type="molecule type" value="Genomic_DNA"/>
</dbReference>
<dbReference type="Pfam" id="PF07715">
    <property type="entry name" value="Plug"/>
    <property type="match status" value="1"/>
</dbReference>
<evidence type="ECO:0000313" key="20">
    <source>
        <dbReference type="Proteomes" id="UP000183417"/>
    </source>
</evidence>
<dbReference type="Gene3D" id="2.40.170.20">
    <property type="entry name" value="TonB-dependent receptor, beta-barrel domain"/>
    <property type="match status" value="1"/>
</dbReference>
<evidence type="ECO:0000256" key="2">
    <source>
        <dbReference type="ARBA" id="ARBA00009810"/>
    </source>
</evidence>
<evidence type="ECO:0000256" key="16">
    <source>
        <dbReference type="RuleBase" id="RU003357"/>
    </source>
</evidence>
<protein>
    <submittedName>
        <fullName evidence="19">Outer-membrane receptor for ferric coprogen and ferric-rhodotorulic acid</fullName>
    </submittedName>
</protein>
<reference evidence="19 20" key="1">
    <citation type="submission" date="2016-10" db="EMBL/GenBank/DDBJ databases">
        <authorList>
            <person name="de Groot N.N."/>
        </authorList>
    </citation>
    <scope>NUCLEOTIDE SEQUENCE [LARGE SCALE GENOMIC DNA]</scope>
    <source>
        <strain evidence="19 20">LMG 24775</strain>
    </source>
</reference>
<keyword evidence="6 14" id="KW-0812">Transmembrane</keyword>
<dbReference type="RefSeq" id="WP_074922710.1">
    <property type="nucleotide sequence ID" value="NZ_CP141274.1"/>
</dbReference>
<keyword evidence="10 16" id="KW-0798">TonB box</keyword>
<feature type="signal peptide" evidence="17">
    <location>
        <begin position="1"/>
        <end position="38"/>
    </location>
</feature>
<comment type="subcellular location">
    <subcellularLocation>
        <location evidence="1 14">Cell outer membrane</location>
        <topology evidence="1 14">Multi-pass membrane protein</topology>
    </subcellularLocation>
</comment>
<dbReference type="NCBIfam" id="TIGR01783">
    <property type="entry name" value="TonB-siderophor"/>
    <property type="match status" value="1"/>
</dbReference>
<dbReference type="Gene3D" id="2.170.130.10">
    <property type="entry name" value="TonB-dependent receptor, plug domain"/>
    <property type="match status" value="1"/>
</dbReference>
<dbReference type="GO" id="GO:0038023">
    <property type="term" value="F:signaling receptor activity"/>
    <property type="evidence" value="ECO:0007669"/>
    <property type="project" value="InterPro"/>
</dbReference>
<dbReference type="PANTHER" id="PTHR32552">
    <property type="entry name" value="FERRICHROME IRON RECEPTOR-RELATED"/>
    <property type="match status" value="1"/>
</dbReference>
<dbReference type="InterPro" id="IPR000531">
    <property type="entry name" value="Beta-barrel_TonB"/>
</dbReference>
<dbReference type="SUPFAM" id="SSF56935">
    <property type="entry name" value="Porins"/>
    <property type="match status" value="1"/>
</dbReference>
<comment type="similarity">
    <text evidence="2 14 16">Belongs to the TonB-dependent receptor family.</text>
</comment>